<organism evidence="2 3">
    <name type="scientific">Halalkalibacter wakoensis JCM 9140</name>
    <dbReference type="NCBI Taxonomy" id="1236970"/>
    <lineage>
        <taxon>Bacteria</taxon>
        <taxon>Bacillati</taxon>
        <taxon>Bacillota</taxon>
        <taxon>Bacilli</taxon>
        <taxon>Bacillales</taxon>
        <taxon>Bacillaceae</taxon>
        <taxon>Halalkalibacter</taxon>
    </lineage>
</organism>
<dbReference type="RefSeq" id="WP_034741665.1">
    <property type="nucleotide sequence ID" value="NZ_BAUT01000002.1"/>
</dbReference>
<keyword evidence="3" id="KW-1185">Reference proteome</keyword>
<keyword evidence="1" id="KW-1133">Transmembrane helix</keyword>
<keyword evidence="1" id="KW-0812">Transmembrane</keyword>
<feature type="transmembrane region" description="Helical" evidence="1">
    <location>
        <begin position="31"/>
        <end position="54"/>
    </location>
</feature>
<dbReference type="EMBL" id="BAUT01000002">
    <property type="protein sequence ID" value="GAE24545.1"/>
    <property type="molecule type" value="Genomic_DNA"/>
</dbReference>
<feature type="transmembrane region" description="Helical" evidence="1">
    <location>
        <begin position="127"/>
        <end position="151"/>
    </location>
</feature>
<dbReference type="Proteomes" id="UP000018890">
    <property type="component" value="Unassembled WGS sequence"/>
</dbReference>
<feature type="transmembrane region" description="Helical" evidence="1">
    <location>
        <begin position="6"/>
        <end position="24"/>
    </location>
</feature>
<dbReference type="AlphaFoldDB" id="W4PXZ3"/>
<sequence length="475" mass="50266">MELTIAHWLYLIGTCLIIVTMLFRQNVVVPAILFSFLIGWIYNGSFLMGLQAIFNASLTAAGELFHIFLIIAIMTALLQSLKSIGADEQMVIPFQKVMKNGHLSFWILVIVTYSLSLFFWPAPAVPLIGALLIPVAIKAGLPPIGAAVAISLAGHGMALSSDFVLQVAPALTASTSGIEAAAVADRAFILSLISGLIALSIAYFMIRKSIKRPSKQNVVEWENTSDNDINLNTDDTKIITGKHSKLFAILVPTSFLVIVFCVVFATFSDLLPAIEDGAGAALIGGVAVLLLIAISLFRDYRNTLKEVSNHIVKGFVFAFKVMGLVIPIAGFFFMGSGDFSGSILGINDPDKAPAFLFDLVEASQHAIPDNVFITGFGILLLGMISGLDGSGFSALPLIGSLSDSFAVAAGIDPATLAAIGQMGAIWVGGGTLVAWSPIIAIAGFAKINVLDLVRKSFIPVIIALTVTTIIGLLLL</sequence>
<feature type="transmembrane region" description="Helical" evidence="1">
    <location>
        <begin position="246"/>
        <end position="267"/>
    </location>
</feature>
<proteinExistence type="predicted"/>
<name>W4PXZ3_9BACI</name>
<keyword evidence="1" id="KW-0472">Membrane</keyword>
<evidence type="ECO:0000256" key="1">
    <source>
        <dbReference type="SAM" id="Phobius"/>
    </source>
</evidence>
<protein>
    <recommendedName>
        <fullName evidence="4">Transporter</fullName>
    </recommendedName>
</protein>
<accession>W4PXZ3</accession>
<feature type="transmembrane region" description="Helical" evidence="1">
    <location>
        <begin position="102"/>
        <end position="121"/>
    </location>
</feature>
<dbReference type="OrthoDB" id="8641791at2"/>
<feature type="transmembrane region" description="Helical" evidence="1">
    <location>
        <begin position="423"/>
        <end position="445"/>
    </location>
</feature>
<feature type="transmembrane region" description="Helical" evidence="1">
    <location>
        <begin position="188"/>
        <end position="206"/>
    </location>
</feature>
<gene>
    <name evidence="2" type="ORF">JCM9140_482</name>
</gene>
<evidence type="ECO:0000313" key="3">
    <source>
        <dbReference type="Proteomes" id="UP000018890"/>
    </source>
</evidence>
<feature type="transmembrane region" description="Helical" evidence="1">
    <location>
        <begin position="60"/>
        <end position="81"/>
    </location>
</feature>
<feature type="transmembrane region" description="Helical" evidence="1">
    <location>
        <begin position="279"/>
        <end position="298"/>
    </location>
</feature>
<feature type="transmembrane region" description="Helical" evidence="1">
    <location>
        <begin position="310"/>
        <end position="334"/>
    </location>
</feature>
<feature type="transmembrane region" description="Helical" evidence="1">
    <location>
        <begin position="457"/>
        <end position="474"/>
    </location>
</feature>
<feature type="transmembrane region" description="Helical" evidence="1">
    <location>
        <begin position="163"/>
        <end position="182"/>
    </location>
</feature>
<dbReference type="STRING" id="1236970.JCM9140_482"/>
<reference evidence="2" key="1">
    <citation type="journal article" date="2014" name="Genome Announc.">
        <title>Draft Genome Sequences of Three Alkaliphilic Bacillus Strains, Bacillus wakoensis JCM 9140T, Bacillus akibai JCM 9157T, and Bacillus hemicellulosilyticus JCM 9152T.</title>
        <authorList>
            <person name="Yuki M."/>
            <person name="Oshima K."/>
            <person name="Suda W."/>
            <person name="Oshida Y."/>
            <person name="Kitamura K."/>
            <person name="Iida T."/>
            <person name="Hattori M."/>
            <person name="Ohkuma M."/>
        </authorList>
    </citation>
    <scope>NUCLEOTIDE SEQUENCE [LARGE SCALE GENOMIC DNA]</scope>
    <source>
        <strain evidence="2">JCM 9140</strain>
    </source>
</reference>
<evidence type="ECO:0008006" key="4">
    <source>
        <dbReference type="Google" id="ProtNLM"/>
    </source>
</evidence>
<evidence type="ECO:0000313" key="2">
    <source>
        <dbReference type="EMBL" id="GAE24545.1"/>
    </source>
</evidence>
<comment type="caution">
    <text evidence="2">The sequence shown here is derived from an EMBL/GenBank/DDBJ whole genome shotgun (WGS) entry which is preliminary data.</text>
</comment>